<evidence type="ECO:0000256" key="3">
    <source>
        <dbReference type="ARBA" id="ARBA00022763"/>
    </source>
</evidence>
<dbReference type="PANTHER" id="PTHR13604">
    <property type="entry name" value="DC12-RELATED"/>
    <property type="match status" value="1"/>
</dbReference>
<dbReference type="GO" id="GO:0106300">
    <property type="term" value="P:protein-DNA covalent cross-linking repair"/>
    <property type="evidence" value="ECO:0007669"/>
    <property type="project" value="InterPro"/>
</dbReference>
<evidence type="ECO:0000256" key="8">
    <source>
        <dbReference type="RuleBase" id="RU364100"/>
    </source>
</evidence>
<keyword evidence="7" id="KW-0456">Lyase</keyword>
<reference evidence="9" key="1">
    <citation type="submission" date="2023-03" db="EMBL/GenBank/DDBJ databases">
        <title>Edaphobacter sp.</title>
        <authorList>
            <person name="Huber K.J."/>
            <person name="Papendorf J."/>
            <person name="Pilke C."/>
            <person name="Bunk B."/>
            <person name="Sproeer C."/>
            <person name="Pester M."/>
        </authorList>
    </citation>
    <scope>NUCLEOTIDE SEQUENCE</scope>
    <source>
        <strain evidence="9">DSM 109920</strain>
    </source>
</reference>
<sequence>MCGRYFRRSDKQRIAEAFHLGVFDDLPLEVAPSYNIVPTTMQPVIRNNRDTGEREMVVMRWGMVPHFAKSLAGFKGFSTINAKAETLLSKPLWRVPFHRRRCLIPADGFYEWKRLNEKTKQPYAFALRNGEPFAFGGVWDAWKDPATEDWLQSFSIITTEPNELTATVHDRMPMILKPSDYDRWLDRTDSDRIPVDLLKPYEAGEMSAHPVDPRVGSVRNNEPGLCALWDCPPNSQ</sequence>
<dbReference type="GO" id="GO:0006508">
    <property type="term" value="P:proteolysis"/>
    <property type="evidence" value="ECO:0007669"/>
    <property type="project" value="UniProtKB-KW"/>
</dbReference>
<dbReference type="EC" id="3.4.-.-" evidence="8"/>
<dbReference type="PANTHER" id="PTHR13604:SF0">
    <property type="entry name" value="ABASIC SITE PROCESSING PROTEIN HMCES"/>
    <property type="match status" value="1"/>
</dbReference>
<comment type="similarity">
    <text evidence="1 8">Belongs to the SOS response-associated peptidase family.</text>
</comment>
<evidence type="ECO:0000256" key="2">
    <source>
        <dbReference type="ARBA" id="ARBA00022670"/>
    </source>
</evidence>
<proteinExistence type="inferred from homology"/>
<evidence type="ECO:0000256" key="6">
    <source>
        <dbReference type="ARBA" id="ARBA00023125"/>
    </source>
</evidence>
<dbReference type="GO" id="GO:0016829">
    <property type="term" value="F:lyase activity"/>
    <property type="evidence" value="ECO:0007669"/>
    <property type="project" value="UniProtKB-KW"/>
</dbReference>
<evidence type="ECO:0000313" key="9">
    <source>
        <dbReference type="EMBL" id="XBH15157.1"/>
    </source>
</evidence>
<dbReference type="InterPro" id="IPR003738">
    <property type="entry name" value="SRAP"/>
</dbReference>
<dbReference type="GO" id="GO:0008233">
    <property type="term" value="F:peptidase activity"/>
    <property type="evidence" value="ECO:0007669"/>
    <property type="project" value="UniProtKB-KW"/>
</dbReference>
<dbReference type="RefSeq" id="WP_348270168.1">
    <property type="nucleotide sequence ID" value="NZ_CP121195.1"/>
</dbReference>
<dbReference type="EMBL" id="CP121195">
    <property type="protein sequence ID" value="XBH15157.1"/>
    <property type="molecule type" value="Genomic_DNA"/>
</dbReference>
<dbReference type="Pfam" id="PF02586">
    <property type="entry name" value="SRAP"/>
    <property type="match status" value="1"/>
</dbReference>
<keyword evidence="2 8" id="KW-0645">Protease</keyword>
<keyword evidence="3" id="KW-0227">DNA damage</keyword>
<dbReference type="SUPFAM" id="SSF143081">
    <property type="entry name" value="BB1717-like"/>
    <property type="match status" value="1"/>
</dbReference>
<gene>
    <name evidence="9" type="ORF">P8936_08315</name>
</gene>
<organism evidence="9">
    <name type="scientific">Edaphobacter paludis</name>
    <dbReference type="NCBI Taxonomy" id="3035702"/>
    <lineage>
        <taxon>Bacteria</taxon>
        <taxon>Pseudomonadati</taxon>
        <taxon>Acidobacteriota</taxon>
        <taxon>Terriglobia</taxon>
        <taxon>Terriglobales</taxon>
        <taxon>Acidobacteriaceae</taxon>
        <taxon>Edaphobacter</taxon>
    </lineage>
</organism>
<evidence type="ECO:0000256" key="1">
    <source>
        <dbReference type="ARBA" id="ARBA00008136"/>
    </source>
</evidence>
<keyword evidence="5" id="KW-0190">Covalent protein-DNA linkage</keyword>
<keyword evidence="4 8" id="KW-0378">Hydrolase</keyword>
<evidence type="ECO:0000256" key="7">
    <source>
        <dbReference type="ARBA" id="ARBA00023239"/>
    </source>
</evidence>
<dbReference type="AlphaFoldDB" id="A0AAU7DAW4"/>
<dbReference type="InterPro" id="IPR036590">
    <property type="entry name" value="SRAP-like"/>
</dbReference>
<accession>A0AAU7DAW4</accession>
<protein>
    <recommendedName>
        <fullName evidence="8">Abasic site processing protein</fullName>
        <ecNumber evidence="8">3.4.-.-</ecNumber>
    </recommendedName>
</protein>
<name>A0AAU7DAW4_9BACT</name>
<dbReference type="Gene3D" id="3.90.1680.10">
    <property type="entry name" value="SOS response associated peptidase-like"/>
    <property type="match status" value="1"/>
</dbReference>
<dbReference type="GO" id="GO:0003697">
    <property type="term" value="F:single-stranded DNA binding"/>
    <property type="evidence" value="ECO:0007669"/>
    <property type="project" value="InterPro"/>
</dbReference>
<evidence type="ECO:0000256" key="5">
    <source>
        <dbReference type="ARBA" id="ARBA00023124"/>
    </source>
</evidence>
<evidence type="ECO:0000256" key="4">
    <source>
        <dbReference type="ARBA" id="ARBA00022801"/>
    </source>
</evidence>
<keyword evidence="6" id="KW-0238">DNA-binding</keyword>